<dbReference type="EC" id="3.1.1.1" evidence="3"/>
<dbReference type="GO" id="GO:0106435">
    <property type="term" value="F:carboxylesterase activity"/>
    <property type="evidence" value="ECO:0007669"/>
    <property type="project" value="UniProtKB-EC"/>
</dbReference>
<evidence type="ECO:0000259" key="2">
    <source>
        <dbReference type="Pfam" id="PF13026"/>
    </source>
</evidence>
<dbReference type="PANTHER" id="PTHR43265:SF1">
    <property type="entry name" value="ESTERASE ESTD"/>
    <property type="match status" value="1"/>
</dbReference>
<dbReference type="InterPro" id="IPR022742">
    <property type="entry name" value="Hydrolase_4"/>
</dbReference>
<dbReference type="Pfam" id="PF12146">
    <property type="entry name" value="Hydrolase_4"/>
    <property type="match status" value="1"/>
</dbReference>
<evidence type="ECO:0000259" key="1">
    <source>
        <dbReference type="Pfam" id="PF12146"/>
    </source>
</evidence>
<feature type="domain" description="DUF3887" evidence="2">
    <location>
        <begin position="29"/>
        <end position="113"/>
    </location>
</feature>
<proteinExistence type="predicted"/>
<dbReference type="Gene3D" id="3.40.50.1820">
    <property type="entry name" value="alpha/beta hydrolase"/>
    <property type="match status" value="1"/>
</dbReference>
<dbReference type="Pfam" id="PF13026">
    <property type="entry name" value="DUF3887"/>
    <property type="match status" value="1"/>
</dbReference>
<dbReference type="SUPFAM" id="SSF53474">
    <property type="entry name" value="alpha/beta-Hydrolases"/>
    <property type="match status" value="1"/>
</dbReference>
<evidence type="ECO:0000313" key="3">
    <source>
        <dbReference type="EMBL" id="KAA6321696.1"/>
    </source>
</evidence>
<dbReference type="InterPro" id="IPR053145">
    <property type="entry name" value="AB_hydrolase_Est10"/>
</dbReference>
<gene>
    <name evidence="3" type="ORF">EZS27_028683</name>
</gene>
<comment type="caution">
    <text evidence="3">The sequence shown here is derived from an EMBL/GenBank/DDBJ whole genome shotgun (WGS) entry which is preliminary data.</text>
</comment>
<reference evidence="3" key="1">
    <citation type="submission" date="2019-03" db="EMBL/GenBank/DDBJ databases">
        <title>Single cell metagenomics reveals metabolic interactions within the superorganism composed of flagellate Streblomastix strix and complex community of Bacteroidetes bacteria on its surface.</title>
        <authorList>
            <person name="Treitli S.C."/>
            <person name="Kolisko M."/>
            <person name="Husnik F."/>
            <person name="Keeling P."/>
            <person name="Hampl V."/>
        </authorList>
    </citation>
    <scope>NUCLEOTIDE SEQUENCE</scope>
    <source>
        <strain evidence="3">STM</strain>
    </source>
</reference>
<dbReference type="EMBL" id="SNRY01003242">
    <property type="protein sequence ID" value="KAA6321696.1"/>
    <property type="molecule type" value="Genomic_DNA"/>
</dbReference>
<dbReference type="InterPro" id="IPR029058">
    <property type="entry name" value="AB_hydrolase_fold"/>
</dbReference>
<dbReference type="InterPro" id="IPR024981">
    <property type="entry name" value="DUF3887"/>
</dbReference>
<organism evidence="3">
    <name type="scientific">termite gut metagenome</name>
    <dbReference type="NCBI Taxonomy" id="433724"/>
    <lineage>
        <taxon>unclassified sequences</taxon>
        <taxon>metagenomes</taxon>
        <taxon>organismal metagenomes</taxon>
    </lineage>
</organism>
<dbReference type="PANTHER" id="PTHR43265">
    <property type="entry name" value="ESTERASE ESTD"/>
    <property type="match status" value="1"/>
</dbReference>
<keyword evidence="3" id="KW-0378">Hydrolase</keyword>
<feature type="domain" description="Serine aminopeptidase S33" evidence="1">
    <location>
        <begin position="189"/>
        <end position="402"/>
    </location>
</feature>
<accession>A0A5J4QIF2</accession>
<sequence>MKKIRTIACLIVLFVQVPLSAQNNEQRSRELFDFVVAGKGDSIYVRMNRNVQAQITPIMLGDTFSQLKKQFGNYLSKGKWQTEVVSGVTVYYCDVKFERYELRFITAFDADGKANTIRFAPVPPPAAKPTSAISNEKFEEMEIQLVSGNYNLSGMLTLPKGKTNVPAIILVHGSGPHDRDETIGPNKPFRDIAQGMAERGIATIRYDKRTFVYGASWESDGKGTYDDETVDDALAAIEWAKANKTLDAGRIYIVGHSLGGMLAPRIAERSAGLAGIVILSGNARPLEDLIVEQYRYITSLTNPSGNAKEQIEELQRQITNVKRIDTEKFDKTIALPLGLSYAYWEFSNRYRQVEVAKKVSLPILILQGERDYQVTMTDFERWRTALSAKPHVSFKSYPLLNHLYQEGNGKSVPSEYNHASPVPKYVTDDIAAFIYTKI</sequence>
<dbReference type="AlphaFoldDB" id="A0A5J4QIF2"/>
<protein>
    <submittedName>
        <fullName evidence="3">Esterase EstD</fullName>
        <ecNumber evidence="3">3.1.1.1</ecNumber>
    </submittedName>
</protein>
<name>A0A5J4QIF2_9ZZZZ</name>